<dbReference type="EMBL" id="CM029043">
    <property type="protein sequence ID" value="KAG2611151.1"/>
    <property type="molecule type" value="Genomic_DNA"/>
</dbReference>
<dbReference type="AlphaFoldDB" id="A0A8T0TH53"/>
<protein>
    <submittedName>
        <fullName evidence="2">Uncharacterized protein</fullName>
    </submittedName>
</protein>
<name>A0A8T0TH53_PANVG</name>
<keyword evidence="3" id="KW-1185">Reference proteome</keyword>
<evidence type="ECO:0000313" key="2">
    <source>
        <dbReference type="EMBL" id="KAG2611151.1"/>
    </source>
</evidence>
<evidence type="ECO:0000313" key="3">
    <source>
        <dbReference type="Proteomes" id="UP000823388"/>
    </source>
</evidence>
<gene>
    <name evidence="2" type="ORF">PVAP13_4KG136805</name>
</gene>
<evidence type="ECO:0000256" key="1">
    <source>
        <dbReference type="SAM" id="MobiDB-lite"/>
    </source>
</evidence>
<comment type="caution">
    <text evidence="2">The sequence shown here is derived from an EMBL/GenBank/DDBJ whole genome shotgun (WGS) entry which is preliminary data.</text>
</comment>
<accession>A0A8T0TH53</accession>
<sequence>MGALERRPASRGAPGRRRGGAARRRADQAENTPCRRGSGQAVGWCAGGGAGPAVEEARAGTRRAEARDARRRMEAQAGPRPSGSRRRTGQERRGLRRRGSPAGRWSRGAAEQSAAARGPARAGVQQSTCCEGPAAAWRSRGAGLGPCLGARRHGARDAEARAPPGRAEAPVRAEARVGERRGRGRRREVELLFAGRRWLLTGGSPVARRQR</sequence>
<feature type="region of interest" description="Disordered" evidence="1">
    <location>
        <begin position="1"/>
        <end position="133"/>
    </location>
</feature>
<feature type="compositionally biased region" description="Basic and acidic residues" evidence="1">
    <location>
        <begin position="55"/>
        <end position="74"/>
    </location>
</feature>
<feature type="compositionally biased region" description="Basic and acidic residues" evidence="1">
    <location>
        <begin position="169"/>
        <end position="181"/>
    </location>
</feature>
<reference evidence="2" key="1">
    <citation type="submission" date="2020-05" db="EMBL/GenBank/DDBJ databases">
        <title>WGS assembly of Panicum virgatum.</title>
        <authorList>
            <person name="Lovell J.T."/>
            <person name="Jenkins J."/>
            <person name="Shu S."/>
            <person name="Juenger T.E."/>
            <person name="Schmutz J."/>
        </authorList>
    </citation>
    <scope>NUCLEOTIDE SEQUENCE</scope>
    <source>
        <strain evidence="2">AP13</strain>
    </source>
</reference>
<proteinExistence type="predicted"/>
<organism evidence="2 3">
    <name type="scientific">Panicum virgatum</name>
    <name type="common">Blackwell switchgrass</name>
    <dbReference type="NCBI Taxonomy" id="38727"/>
    <lineage>
        <taxon>Eukaryota</taxon>
        <taxon>Viridiplantae</taxon>
        <taxon>Streptophyta</taxon>
        <taxon>Embryophyta</taxon>
        <taxon>Tracheophyta</taxon>
        <taxon>Spermatophyta</taxon>
        <taxon>Magnoliopsida</taxon>
        <taxon>Liliopsida</taxon>
        <taxon>Poales</taxon>
        <taxon>Poaceae</taxon>
        <taxon>PACMAD clade</taxon>
        <taxon>Panicoideae</taxon>
        <taxon>Panicodae</taxon>
        <taxon>Paniceae</taxon>
        <taxon>Panicinae</taxon>
        <taxon>Panicum</taxon>
        <taxon>Panicum sect. Hiantes</taxon>
    </lineage>
</organism>
<dbReference type="Proteomes" id="UP000823388">
    <property type="component" value="Chromosome 4K"/>
</dbReference>
<feature type="region of interest" description="Disordered" evidence="1">
    <location>
        <begin position="155"/>
        <end position="184"/>
    </location>
</feature>
<feature type="compositionally biased region" description="Basic residues" evidence="1">
    <location>
        <begin position="14"/>
        <end position="23"/>
    </location>
</feature>